<gene>
    <name evidence="1" type="ORF">CHS0354_001793</name>
</gene>
<reference evidence="1" key="1">
    <citation type="journal article" date="2021" name="Genome Biol. Evol.">
        <title>A High-Quality Reference Genome for a Parasitic Bivalve with Doubly Uniparental Inheritance (Bivalvia: Unionida).</title>
        <authorList>
            <person name="Smith C.H."/>
        </authorList>
    </citation>
    <scope>NUCLEOTIDE SEQUENCE</scope>
    <source>
        <strain evidence="1">CHS0354</strain>
    </source>
</reference>
<proteinExistence type="predicted"/>
<reference evidence="1" key="3">
    <citation type="submission" date="2023-05" db="EMBL/GenBank/DDBJ databases">
        <authorList>
            <person name="Smith C.H."/>
        </authorList>
    </citation>
    <scope>NUCLEOTIDE SEQUENCE</scope>
    <source>
        <strain evidence="1">CHS0354</strain>
        <tissue evidence="1">Mantle</tissue>
    </source>
</reference>
<protein>
    <submittedName>
        <fullName evidence="1">Uncharacterized protein</fullName>
    </submittedName>
</protein>
<dbReference type="Proteomes" id="UP001195483">
    <property type="component" value="Unassembled WGS sequence"/>
</dbReference>
<dbReference type="AlphaFoldDB" id="A0AAE0S4K1"/>
<name>A0AAE0S4K1_9BIVA</name>
<reference evidence="1" key="2">
    <citation type="journal article" date="2021" name="Genome Biol. Evol.">
        <title>Developing a high-quality reference genome for a parasitic bivalve with doubly uniparental inheritance (Bivalvia: Unionida).</title>
        <authorList>
            <person name="Smith C.H."/>
        </authorList>
    </citation>
    <scope>NUCLEOTIDE SEQUENCE</scope>
    <source>
        <strain evidence="1">CHS0354</strain>
        <tissue evidence="1">Mantle</tissue>
    </source>
</reference>
<comment type="caution">
    <text evidence="1">The sequence shown here is derived from an EMBL/GenBank/DDBJ whole genome shotgun (WGS) entry which is preliminary data.</text>
</comment>
<organism evidence="1 2">
    <name type="scientific">Potamilus streckersoni</name>
    <dbReference type="NCBI Taxonomy" id="2493646"/>
    <lineage>
        <taxon>Eukaryota</taxon>
        <taxon>Metazoa</taxon>
        <taxon>Spiralia</taxon>
        <taxon>Lophotrochozoa</taxon>
        <taxon>Mollusca</taxon>
        <taxon>Bivalvia</taxon>
        <taxon>Autobranchia</taxon>
        <taxon>Heteroconchia</taxon>
        <taxon>Palaeoheterodonta</taxon>
        <taxon>Unionida</taxon>
        <taxon>Unionoidea</taxon>
        <taxon>Unionidae</taxon>
        <taxon>Ambleminae</taxon>
        <taxon>Lampsilini</taxon>
        <taxon>Potamilus</taxon>
    </lineage>
</organism>
<accession>A0AAE0S4K1</accession>
<evidence type="ECO:0000313" key="2">
    <source>
        <dbReference type="Proteomes" id="UP001195483"/>
    </source>
</evidence>
<dbReference type="EMBL" id="JAEAOA010000170">
    <property type="protein sequence ID" value="KAK3585170.1"/>
    <property type="molecule type" value="Genomic_DNA"/>
</dbReference>
<keyword evidence="2" id="KW-1185">Reference proteome</keyword>
<sequence>MNSVAGIRKDNRLNTTESASLCGHVTHDFHLSPASAILQSRIRIFVFVGGKMARGRKEIVL</sequence>
<evidence type="ECO:0000313" key="1">
    <source>
        <dbReference type="EMBL" id="KAK3585170.1"/>
    </source>
</evidence>